<dbReference type="KEGG" id="smul:SMUL_1726"/>
<protein>
    <recommendedName>
        <fullName evidence="3">Lipoprotein</fullName>
    </recommendedName>
</protein>
<evidence type="ECO:0000313" key="1">
    <source>
        <dbReference type="EMBL" id="AHJ12981.1"/>
    </source>
</evidence>
<name>A0AA86ALP2_SULMK</name>
<organism evidence="1 2">
    <name type="scientific">Sulfurospirillum multivorans (strain DM 12446 / JCM 15788 / NBRC 109480)</name>
    <dbReference type="NCBI Taxonomy" id="1150621"/>
    <lineage>
        <taxon>Bacteria</taxon>
        <taxon>Pseudomonadati</taxon>
        <taxon>Campylobacterota</taxon>
        <taxon>Epsilonproteobacteria</taxon>
        <taxon>Campylobacterales</taxon>
        <taxon>Sulfurospirillaceae</taxon>
        <taxon>Sulfurospirillum</taxon>
    </lineage>
</organism>
<sequence>MKKIYLTLLFIPLLFTGCIGKIINIGEEKGYCEENGCDYSDAGICGDAYLLFKNKKKVASTAYQNIQCDCAGEFDVKK</sequence>
<evidence type="ECO:0000313" key="2">
    <source>
        <dbReference type="Proteomes" id="UP000019322"/>
    </source>
</evidence>
<dbReference type="EMBL" id="CP007201">
    <property type="protein sequence ID" value="AHJ12981.1"/>
    <property type="molecule type" value="Genomic_DNA"/>
</dbReference>
<dbReference type="RefSeq" id="WP_025344851.1">
    <property type="nucleotide sequence ID" value="NZ_CP007201.1"/>
</dbReference>
<dbReference type="PROSITE" id="PS51257">
    <property type="entry name" value="PROKAR_LIPOPROTEIN"/>
    <property type="match status" value="1"/>
</dbReference>
<reference evidence="1 2" key="1">
    <citation type="journal article" date="2014" name="Environ. Microbiol.">
        <title>Insights into organohalide respiration and the versatile catabolism of Sulfurospirillum multivorans gained from comparative genomics and physiological studies.</title>
        <authorList>
            <person name="Goris T."/>
            <person name="Schubert T."/>
            <person name="Gadkari J."/>
            <person name="Wubet T."/>
            <person name="Tarkka M."/>
            <person name="Buscot F."/>
            <person name="Adrian L."/>
            <person name="Diekert G."/>
        </authorList>
    </citation>
    <scope>NUCLEOTIDE SEQUENCE [LARGE SCALE GENOMIC DNA]</scope>
    <source>
        <strain evidence="2">DM 12446 / JCM 15788 / NBRC 109480</strain>
    </source>
</reference>
<accession>A0AA86ALP2</accession>
<proteinExistence type="predicted"/>
<dbReference type="Proteomes" id="UP000019322">
    <property type="component" value="Chromosome"/>
</dbReference>
<evidence type="ECO:0008006" key="3">
    <source>
        <dbReference type="Google" id="ProtNLM"/>
    </source>
</evidence>
<gene>
    <name evidence="1" type="ORF">SMUL_1726</name>
</gene>
<dbReference type="AlphaFoldDB" id="A0AA86ALP2"/>